<gene>
    <name evidence="16" type="ORF">CHC_T00006972001</name>
</gene>
<keyword evidence="7" id="KW-0809">Transit peptide</keyword>
<evidence type="ECO:0000256" key="7">
    <source>
        <dbReference type="ARBA" id="ARBA00022946"/>
    </source>
</evidence>
<evidence type="ECO:0000256" key="1">
    <source>
        <dbReference type="ARBA" id="ARBA00001974"/>
    </source>
</evidence>
<dbReference type="InterPro" id="IPR023753">
    <property type="entry name" value="FAD/NAD-binding_dom"/>
</dbReference>
<feature type="signal peptide" evidence="13">
    <location>
        <begin position="1"/>
        <end position="25"/>
    </location>
</feature>
<sequence>MWGPGRGLLGAALAAVSTNAYVTRAEPIKDPASATDKQKIADLVARAKKVLADGKIVAQTAPRQAHVRVDPGEETRARAILDRYYTISAEAVAANVTTTASNKESKPQPSKKKKPRTPPSSIFEDFDTTAISGPCCKRYVICGGGTAAWAAIESMLEIDPSVAKDILLITDEEHYPYNRTVLSKELWDDDKKELFRSEQASKDAVEYAYKAQPQGKVSIIRGKRVSFLDVDEKRLTLSDSSSLHYDKLLLATGGSPKSPGYISAALASPDLAENVSVFRTLEDYKRLQQGLKKKDLGAVVIGGGFLGTELAIALASTSQKVSLVVAEAGVLYKVLPRYVCEYLARRLSEVGVNVIRSAIVTGASKKPGTADVVTLDIVSPDADHVEGNKIIVAVGIDPDVSLAMDADLEVDDRLGGIRVNDFMMVEPDVFAAGDVASFHDRGLGRRRVEHWDHAVVSGRIAGKNMMGQKARYGLQSMFWSDLTNIGVSFTAVGLVDSTLETLAVWNLSSAPVNGAPSANSYTSGVVYFVKNFEIVGAVLWNPKKGSGSLRRARALISAKTSVSGLSQNTLAGLVNLEESSHRTTIRTNTK</sequence>
<dbReference type="KEGG" id="ccp:CHC_T00006972001"/>
<dbReference type="SUPFAM" id="SSF51905">
    <property type="entry name" value="FAD/NAD(P)-binding domain"/>
    <property type="match status" value="1"/>
</dbReference>
<dbReference type="GO" id="GO:0071949">
    <property type="term" value="F:FAD binding"/>
    <property type="evidence" value="ECO:0007669"/>
    <property type="project" value="TreeGrafter"/>
</dbReference>
<dbReference type="RefSeq" id="XP_005710391.1">
    <property type="nucleotide sequence ID" value="XM_005710334.1"/>
</dbReference>
<evidence type="ECO:0000256" key="4">
    <source>
        <dbReference type="ARBA" id="ARBA00022630"/>
    </source>
</evidence>
<dbReference type="InterPro" id="IPR016156">
    <property type="entry name" value="FAD/NAD-linked_Rdtase_dimer_sf"/>
</dbReference>
<dbReference type="Proteomes" id="UP000012073">
    <property type="component" value="Unassembled WGS sequence"/>
</dbReference>
<dbReference type="PRINTS" id="PR00411">
    <property type="entry name" value="PNDRDTASEI"/>
</dbReference>
<dbReference type="SUPFAM" id="SSF55424">
    <property type="entry name" value="FAD/NAD-linked reductases, dimerisation (C-terminal) domain"/>
    <property type="match status" value="1"/>
</dbReference>
<evidence type="ECO:0000259" key="14">
    <source>
        <dbReference type="Pfam" id="PF07992"/>
    </source>
</evidence>
<dbReference type="EMBL" id="HG002126">
    <property type="protein sequence ID" value="CDF40097.1"/>
    <property type="molecule type" value="Genomic_DNA"/>
</dbReference>
<comment type="subcellular location">
    <subcellularLocation>
        <location evidence="2">Mitochondrion</location>
    </subcellularLocation>
</comment>
<dbReference type="GO" id="GO:0012501">
    <property type="term" value="P:programmed cell death"/>
    <property type="evidence" value="ECO:0007669"/>
    <property type="project" value="TreeGrafter"/>
</dbReference>
<dbReference type="InterPro" id="IPR036188">
    <property type="entry name" value="FAD/NAD-bd_sf"/>
</dbReference>
<feature type="chain" id="PRO_5004442846" description="FAD/NAD(P)-binding domain-containing protein" evidence="13">
    <location>
        <begin position="26"/>
        <end position="590"/>
    </location>
</feature>
<dbReference type="Gramene" id="CDF40097">
    <property type="protein sequence ID" value="CDF40097"/>
    <property type="gene ID" value="CHC_T00006972001"/>
</dbReference>
<keyword evidence="17" id="KW-1185">Reference proteome</keyword>
<keyword evidence="9" id="KW-0520">NAD</keyword>
<evidence type="ECO:0000256" key="10">
    <source>
        <dbReference type="ARBA" id="ARBA00023128"/>
    </source>
</evidence>
<proteinExistence type="inferred from homology"/>
<name>R7QNM1_CHOCR</name>
<evidence type="ECO:0000313" key="16">
    <source>
        <dbReference type="EMBL" id="CDF40097.1"/>
    </source>
</evidence>
<dbReference type="PRINTS" id="PR00368">
    <property type="entry name" value="FADPNR"/>
</dbReference>
<feature type="domain" description="Mitochondrial apoptosis-inducing factor C-terminal" evidence="15">
    <location>
        <begin position="461"/>
        <end position="509"/>
    </location>
</feature>
<dbReference type="PANTHER" id="PTHR43557:SF4">
    <property type="entry name" value="APOPTOSIS-INDUCING FACTOR 1, MITOCHONDRIAL"/>
    <property type="match status" value="1"/>
</dbReference>
<dbReference type="InterPro" id="IPR050446">
    <property type="entry name" value="FAD-oxidoreductase/Apoptosis"/>
</dbReference>
<evidence type="ECO:0000256" key="3">
    <source>
        <dbReference type="ARBA" id="ARBA00006442"/>
    </source>
</evidence>
<organism evidence="16 17">
    <name type="scientific">Chondrus crispus</name>
    <name type="common">Carrageen Irish moss</name>
    <name type="synonym">Polymorpha crispa</name>
    <dbReference type="NCBI Taxonomy" id="2769"/>
    <lineage>
        <taxon>Eukaryota</taxon>
        <taxon>Rhodophyta</taxon>
        <taxon>Florideophyceae</taxon>
        <taxon>Rhodymeniophycidae</taxon>
        <taxon>Gigartinales</taxon>
        <taxon>Gigartinaceae</taxon>
        <taxon>Chondrus</taxon>
    </lineage>
</organism>
<evidence type="ECO:0000256" key="11">
    <source>
        <dbReference type="ARBA" id="ARBA00047786"/>
    </source>
</evidence>
<dbReference type="PhylomeDB" id="R7QNM1"/>
<evidence type="ECO:0000313" key="17">
    <source>
        <dbReference type="Proteomes" id="UP000012073"/>
    </source>
</evidence>
<dbReference type="GO" id="GO:0033108">
    <property type="term" value="P:mitochondrial respiratory chain complex assembly"/>
    <property type="evidence" value="ECO:0007669"/>
    <property type="project" value="TreeGrafter"/>
</dbReference>
<reference evidence="17" key="1">
    <citation type="journal article" date="2013" name="Proc. Natl. Acad. Sci. U.S.A.">
        <title>Genome structure and metabolic features in the red seaweed Chondrus crispus shed light on evolution of the Archaeplastida.</title>
        <authorList>
            <person name="Collen J."/>
            <person name="Porcel B."/>
            <person name="Carre W."/>
            <person name="Ball S.G."/>
            <person name="Chaparro C."/>
            <person name="Tonon T."/>
            <person name="Barbeyron T."/>
            <person name="Michel G."/>
            <person name="Noel B."/>
            <person name="Valentin K."/>
            <person name="Elias M."/>
            <person name="Artiguenave F."/>
            <person name="Arun A."/>
            <person name="Aury J.M."/>
            <person name="Barbosa-Neto J.F."/>
            <person name="Bothwell J.H."/>
            <person name="Bouget F.Y."/>
            <person name="Brillet L."/>
            <person name="Cabello-Hurtado F."/>
            <person name="Capella-Gutierrez S."/>
            <person name="Charrier B."/>
            <person name="Cladiere L."/>
            <person name="Cock J.M."/>
            <person name="Coelho S.M."/>
            <person name="Colleoni C."/>
            <person name="Czjzek M."/>
            <person name="Da Silva C."/>
            <person name="Delage L."/>
            <person name="Denoeud F."/>
            <person name="Deschamps P."/>
            <person name="Dittami S.M."/>
            <person name="Gabaldon T."/>
            <person name="Gachon C.M."/>
            <person name="Groisillier A."/>
            <person name="Herve C."/>
            <person name="Jabbari K."/>
            <person name="Katinka M."/>
            <person name="Kloareg B."/>
            <person name="Kowalczyk N."/>
            <person name="Labadie K."/>
            <person name="Leblanc C."/>
            <person name="Lopez P.J."/>
            <person name="McLachlan D.H."/>
            <person name="Meslet-Cladiere L."/>
            <person name="Moustafa A."/>
            <person name="Nehr Z."/>
            <person name="Nyvall Collen P."/>
            <person name="Panaud O."/>
            <person name="Partensky F."/>
            <person name="Poulain J."/>
            <person name="Rensing S.A."/>
            <person name="Rousvoal S."/>
            <person name="Samson G."/>
            <person name="Symeonidi A."/>
            <person name="Weissenbach J."/>
            <person name="Zambounis A."/>
            <person name="Wincker P."/>
            <person name="Boyen C."/>
        </authorList>
    </citation>
    <scope>NUCLEOTIDE SEQUENCE [LARGE SCALE GENOMIC DNA]</scope>
    <source>
        <strain evidence="17">cv. Stackhouse</strain>
    </source>
</reference>
<comment type="similarity">
    <text evidence="3">Belongs to the FAD-dependent oxidoreductase family.</text>
</comment>
<evidence type="ECO:0000256" key="12">
    <source>
        <dbReference type="SAM" id="MobiDB-lite"/>
    </source>
</evidence>
<dbReference type="Gene3D" id="3.50.50.60">
    <property type="entry name" value="FAD/NAD(P)-binding domain"/>
    <property type="match status" value="2"/>
</dbReference>
<feature type="domain" description="FAD/NAD(P)-binding" evidence="14">
    <location>
        <begin position="138"/>
        <end position="458"/>
    </location>
</feature>
<dbReference type="STRING" id="2769.R7QNM1"/>
<dbReference type="Pfam" id="PF07992">
    <property type="entry name" value="Pyr_redox_2"/>
    <property type="match status" value="1"/>
</dbReference>
<dbReference type="Gene3D" id="3.30.390.30">
    <property type="match status" value="1"/>
</dbReference>
<dbReference type="GO" id="GO:0005739">
    <property type="term" value="C:mitochondrion"/>
    <property type="evidence" value="ECO:0007669"/>
    <property type="project" value="UniProtKB-SubCell"/>
</dbReference>
<comment type="cofactor">
    <cofactor evidence="1">
        <name>FAD</name>
        <dbReference type="ChEBI" id="CHEBI:57692"/>
    </cofactor>
</comment>
<evidence type="ECO:0000256" key="9">
    <source>
        <dbReference type="ARBA" id="ARBA00023027"/>
    </source>
</evidence>
<keyword evidence="13" id="KW-0732">Signal</keyword>
<keyword evidence="5" id="KW-0053">Apoptosis</keyword>
<evidence type="ECO:0000256" key="2">
    <source>
        <dbReference type="ARBA" id="ARBA00004173"/>
    </source>
</evidence>
<dbReference type="InterPro" id="IPR029324">
    <property type="entry name" value="AIF_C"/>
</dbReference>
<keyword evidence="10" id="KW-0496">Mitochondrion</keyword>
<comment type="catalytic activity">
    <reaction evidence="11">
        <text>A + NADH + H(+) = AH2 + NAD(+)</text>
        <dbReference type="Rhea" id="RHEA:11356"/>
        <dbReference type="ChEBI" id="CHEBI:13193"/>
        <dbReference type="ChEBI" id="CHEBI:15378"/>
        <dbReference type="ChEBI" id="CHEBI:17499"/>
        <dbReference type="ChEBI" id="CHEBI:57540"/>
        <dbReference type="ChEBI" id="CHEBI:57945"/>
    </reaction>
</comment>
<keyword evidence="8" id="KW-0560">Oxidoreductase</keyword>
<dbReference type="SMART" id="SM01353">
    <property type="entry name" value="AIF_C"/>
    <property type="match status" value="1"/>
</dbReference>
<dbReference type="OrthoDB" id="6029at2759"/>
<evidence type="ECO:0008006" key="18">
    <source>
        <dbReference type="Google" id="ProtNLM"/>
    </source>
</evidence>
<dbReference type="Pfam" id="PF14721">
    <property type="entry name" value="AIF_C"/>
    <property type="match status" value="1"/>
</dbReference>
<keyword evidence="4" id="KW-0285">Flavoprotein</keyword>
<dbReference type="OMA" id="SATEQSX"/>
<protein>
    <recommendedName>
        <fullName evidence="18">FAD/NAD(P)-binding domain-containing protein</fullName>
    </recommendedName>
</protein>
<evidence type="ECO:0000256" key="5">
    <source>
        <dbReference type="ARBA" id="ARBA00022703"/>
    </source>
</evidence>
<evidence type="ECO:0000256" key="8">
    <source>
        <dbReference type="ARBA" id="ARBA00023002"/>
    </source>
</evidence>
<evidence type="ECO:0000256" key="13">
    <source>
        <dbReference type="SAM" id="SignalP"/>
    </source>
</evidence>
<dbReference type="AlphaFoldDB" id="R7QNM1"/>
<dbReference type="GeneID" id="17318141"/>
<dbReference type="GO" id="GO:0046983">
    <property type="term" value="F:protein dimerization activity"/>
    <property type="evidence" value="ECO:0007669"/>
    <property type="project" value="InterPro"/>
</dbReference>
<keyword evidence="6" id="KW-0274">FAD</keyword>
<accession>R7QNM1</accession>
<feature type="region of interest" description="Disordered" evidence="12">
    <location>
        <begin position="97"/>
        <end position="125"/>
    </location>
</feature>
<evidence type="ECO:0000259" key="15">
    <source>
        <dbReference type="Pfam" id="PF14721"/>
    </source>
</evidence>
<evidence type="ECO:0000256" key="6">
    <source>
        <dbReference type="ARBA" id="ARBA00022827"/>
    </source>
</evidence>
<dbReference type="PANTHER" id="PTHR43557">
    <property type="entry name" value="APOPTOSIS-INDUCING FACTOR 1"/>
    <property type="match status" value="1"/>
</dbReference>
<dbReference type="GO" id="GO:0016174">
    <property type="term" value="F:NAD(P)H oxidase H2O2-forming activity"/>
    <property type="evidence" value="ECO:0007669"/>
    <property type="project" value="TreeGrafter"/>
</dbReference>